<dbReference type="CDD" id="cd16434">
    <property type="entry name" value="CheB-CheR_fusion"/>
    <property type="match status" value="1"/>
</dbReference>
<keyword evidence="6" id="KW-1185">Reference proteome</keyword>
<dbReference type="SUPFAM" id="SSF52738">
    <property type="entry name" value="Methylesterase CheB, C-terminal domain"/>
    <property type="match status" value="1"/>
</dbReference>
<evidence type="ECO:0000313" key="6">
    <source>
        <dbReference type="Proteomes" id="UP000001979"/>
    </source>
</evidence>
<dbReference type="Pfam" id="PF01339">
    <property type="entry name" value="CheB_methylest"/>
    <property type="match status" value="1"/>
</dbReference>
<dbReference type="PANTHER" id="PTHR24422:SF27">
    <property type="entry name" value="PROTEIN-GLUTAMATE O-METHYLTRANSFERASE"/>
    <property type="match status" value="1"/>
</dbReference>
<dbReference type="SUPFAM" id="SSF53335">
    <property type="entry name" value="S-adenosyl-L-methionine-dependent methyltransferases"/>
    <property type="match status" value="1"/>
</dbReference>
<evidence type="ECO:0000259" key="3">
    <source>
        <dbReference type="PROSITE" id="PS50122"/>
    </source>
</evidence>
<dbReference type="InterPro" id="IPR029063">
    <property type="entry name" value="SAM-dependent_MTases_sf"/>
</dbReference>
<dbReference type="Gene3D" id="3.40.50.150">
    <property type="entry name" value="Vaccinia Virus protein VP39"/>
    <property type="match status" value="1"/>
</dbReference>
<dbReference type="Gene3D" id="3.40.50.180">
    <property type="entry name" value="Methylesterase CheB, C-terminal domain"/>
    <property type="match status" value="1"/>
</dbReference>
<gene>
    <name evidence="5" type="ordered locus">Mbur_0399</name>
</gene>
<dbReference type="GO" id="GO:0006935">
    <property type="term" value="P:chemotaxis"/>
    <property type="evidence" value="ECO:0007669"/>
    <property type="project" value="UniProtKB-UniRule"/>
</dbReference>
<dbReference type="InterPro" id="IPR022641">
    <property type="entry name" value="CheR_N"/>
</dbReference>
<dbReference type="PANTHER" id="PTHR24422">
    <property type="entry name" value="CHEMOTAXIS PROTEIN METHYLTRANSFERASE"/>
    <property type="match status" value="1"/>
</dbReference>
<feature type="active site" evidence="1">
    <location>
        <position position="38"/>
    </location>
</feature>
<keyword evidence="2" id="KW-0175">Coiled coil</keyword>
<dbReference type="SUPFAM" id="SSF47757">
    <property type="entry name" value="Chemotaxis receptor methyltransferase CheR, N-terminal domain"/>
    <property type="match status" value="1"/>
</dbReference>
<dbReference type="PROSITE" id="PS50122">
    <property type="entry name" value="CHEB"/>
    <property type="match status" value="1"/>
</dbReference>
<feature type="domain" description="CheR-type methyltransferase" evidence="4">
    <location>
        <begin position="193"/>
        <end position="464"/>
    </location>
</feature>
<feature type="coiled-coil region" evidence="2">
    <location>
        <begin position="643"/>
        <end position="702"/>
    </location>
</feature>
<dbReference type="InterPro" id="IPR035909">
    <property type="entry name" value="CheB_C"/>
</dbReference>
<dbReference type="PROSITE" id="PS50123">
    <property type="entry name" value="CHER"/>
    <property type="match status" value="1"/>
</dbReference>
<dbReference type="GO" id="GO:0005737">
    <property type="term" value="C:cytoplasm"/>
    <property type="evidence" value="ECO:0007669"/>
    <property type="project" value="InterPro"/>
</dbReference>
<reference evidence="6" key="1">
    <citation type="journal article" date="2009" name="ISME J.">
        <title>The genome sequence of the psychrophilic archaeon, Methanococcoides burtonii: the role of genome evolution in cold adaptation.</title>
        <authorList>
            <person name="Allen M.A."/>
            <person name="Lauro F.M."/>
            <person name="Williams T.J."/>
            <person name="Burg D."/>
            <person name="Siddiqui K.S."/>
            <person name="De Francisci D."/>
            <person name="Chong K.W."/>
            <person name="Pilak O."/>
            <person name="Chew H.H."/>
            <person name="De Maere M.Z."/>
            <person name="Ting L."/>
            <person name="Katrib M."/>
            <person name="Ng C."/>
            <person name="Sowers K.R."/>
            <person name="Galperin M.Y."/>
            <person name="Anderson I.J."/>
            <person name="Ivanova N."/>
            <person name="Dalin E."/>
            <person name="Martinez M."/>
            <person name="Lapidus A."/>
            <person name="Hauser L."/>
            <person name="Land M."/>
            <person name="Thomas T."/>
            <person name="Cavicchioli R."/>
        </authorList>
    </citation>
    <scope>NUCLEOTIDE SEQUENCE [LARGE SCALE GENOMIC DNA]</scope>
    <source>
        <strain evidence="6">DSM 6242 / NBRC 107633 / OCM 468 / ACE-M</strain>
    </source>
</reference>
<evidence type="ECO:0000313" key="5">
    <source>
        <dbReference type="EMBL" id="ABE51391.1"/>
    </source>
</evidence>
<dbReference type="InterPro" id="IPR000780">
    <property type="entry name" value="CheR_MeTrfase"/>
</dbReference>
<dbReference type="GO" id="GO:0008757">
    <property type="term" value="F:S-adenosylmethionine-dependent methyltransferase activity"/>
    <property type="evidence" value="ECO:0007669"/>
    <property type="project" value="InterPro"/>
</dbReference>
<keyword evidence="1" id="KW-0145">Chemotaxis</keyword>
<dbReference type="GO" id="GO:0000156">
    <property type="term" value="F:phosphorelay response regulator activity"/>
    <property type="evidence" value="ECO:0007669"/>
    <property type="project" value="InterPro"/>
</dbReference>
<dbReference type="GO" id="GO:0032259">
    <property type="term" value="P:methylation"/>
    <property type="evidence" value="ECO:0007669"/>
    <property type="project" value="UniProtKB-KW"/>
</dbReference>
<dbReference type="SMART" id="SM00138">
    <property type="entry name" value="MeTrc"/>
    <property type="match status" value="1"/>
</dbReference>
<dbReference type="InterPro" id="IPR000673">
    <property type="entry name" value="Sig_transdc_resp-reg_Me-estase"/>
</dbReference>
<dbReference type="KEGG" id="mbu:Mbur_0399"/>
<protein>
    <submittedName>
        <fullName evidence="5">CheR/B methyltransferase-like protein</fullName>
    </submittedName>
</protein>
<proteinExistence type="predicted"/>
<feature type="domain" description="CheB-type methylesterase" evidence="3">
    <location>
        <begin position="1"/>
        <end position="187"/>
    </location>
</feature>
<dbReference type="Pfam" id="PF13596">
    <property type="entry name" value="PAS_10"/>
    <property type="match status" value="1"/>
</dbReference>
<accession>Q12YT5</accession>
<dbReference type="InterPro" id="IPR050903">
    <property type="entry name" value="Bact_Chemotaxis_MeTrfase"/>
</dbReference>
<dbReference type="Pfam" id="PF03705">
    <property type="entry name" value="CheR_N"/>
    <property type="match status" value="1"/>
</dbReference>
<dbReference type="InterPro" id="IPR022642">
    <property type="entry name" value="CheR_C"/>
</dbReference>
<evidence type="ECO:0000256" key="2">
    <source>
        <dbReference type="SAM" id="Coils"/>
    </source>
</evidence>
<name>Q12YT5_METBU</name>
<sequence>MTFHIVGIGASAGGLEAIAEFFENMPHNSGMAFIVVQHLSPDYKSLMVEILSKHTQMEVLRAEEGMLVEPNKVYLIPPKKNLSIFNQRLLIEQSSSTLPNYPVDILFRSLAQDQAEKAIAIILSGTGSDGSLGIHHIKENGGIVIVQNPESAKLSGMPENAISTELVDFILTPAQMPSQLISFIDHPPVTNNNHEDLLLISPNEFDIILSILRNRNNFDFSEYRSNTILRRIERRMIMNQVTNLKDYIMILQNNPSEATVLHKEILIGVTSFFRDESAFDELQNKWLPILFSEKKDKNLRLWVVGCSTGEEAYSVAIVLKELMDKLNNYFNVKIFATDINQEAINSASVGFFPKSILGNISSERLSKYFVPKDSGFQISRDIRQMVIFAQHDIIKDPPFNNIDMITCRNMLIYMQPVLQTKVLDLLNYSLKKKGILFLGSCETSGALVEYFETLSSKWKIYSSKGRTKQIDAKRMYAKTITFPDKEKQVSINIYKDSSYMQEDKLIKRLLSILPDKYLPLTAVVGSDMTLRYLVGNSEDYFKLPAGKLEYNITKMVPKELIIPLSTGLKKVFQNEEDLSYNNIHFKSKNNTQYIKLNLKLLPHKFGEEALAAVFFEEINSDKGNNFNDVNLEYDIGRETKQHINDLEQDLLLTKETLHAAIEELETSNEELQSTNEELLASNEELQSTNEELHNVNSEYQLKIIELTELNNDFKNLLSTVQIGTLFLDENLNVRKFTAPMDNLFALDNSDIGKSIYNLKNKTTVEDLVNKFVQVHKTIKSQEIEVKTKDGIEFELKIIPYDIGQNNYSGVMITALDKTCK</sequence>
<dbReference type="Proteomes" id="UP000001979">
    <property type="component" value="Chromosome"/>
</dbReference>
<dbReference type="AlphaFoldDB" id="Q12YT5"/>
<feature type="active site" evidence="1">
    <location>
        <position position="11"/>
    </location>
</feature>
<dbReference type="EMBL" id="CP000300">
    <property type="protein sequence ID" value="ABE51391.1"/>
    <property type="molecule type" value="Genomic_DNA"/>
</dbReference>
<keyword evidence="1" id="KW-0378">Hydrolase</keyword>
<feature type="active site" evidence="1">
    <location>
        <position position="129"/>
    </location>
</feature>
<dbReference type="GO" id="GO:0008984">
    <property type="term" value="F:protein-glutamate methylesterase activity"/>
    <property type="evidence" value="ECO:0007669"/>
    <property type="project" value="InterPro"/>
</dbReference>
<dbReference type="CDD" id="cd14686">
    <property type="entry name" value="bZIP"/>
    <property type="match status" value="1"/>
</dbReference>
<dbReference type="Pfam" id="PF01739">
    <property type="entry name" value="CheR"/>
    <property type="match status" value="1"/>
</dbReference>
<organism evidence="5 6">
    <name type="scientific">Methanococcoides burtonii (strain DSM 6242 / NBRC 107633 / OCM 468 / ACE-M)</name>
    <dbReference type="NCBI Taxonomy" id="259564"/>
    <lineage>
        <taxon>Archaea</taxon>
        <taxon>Methanobacteriati</taxon>
        <taxon>Methanobacteriota</taxon>
        <taxon>Stenosarchaea group</taxon>
        <taxon>Methanomicrobia</taxon>
        <taxon>Methanosarcinales</taxon>
        <taxon>Methanosarcinaceae</taxon>
        <taxon>Methanococcoides</taxon>
    </lineage>
</organism>
<dbReference type="STRING" id="259564.Mbur_0399"/>
<evidence type="ECO:0000259" key="4">
    <source>
        <dbReference type="PROSITE" id="PS50123"/>
    </source>
</evidence>
<dbReference type="PRINTS" id="PR00996">
    <property type="entry name" value="CHERMTFRASE"/>
</dbReference>
<evidence type="ECO:0000256" key="1">
    <source>
        <dbReference type="PROSITE-ProRule" id="PRU00050"/>
    </source>
</evidence>
<dbReference type="HOGENOM" id="CLU_000892_0_2_2"/>